<sequence>MKEEGKRHKMAEPVAAIKVKMMVRFILVCFLLCTILTANAKSKPKFDYDGDGKSDIWFKDYKGSWYIDYARNGFHGWDVVALNRGDGTAVALPADYDGDGKDDLSVKDRSGTWYIDYSKNGYATGWEVVAKNRGDNTVVALPADYDGDG</sequence>
<accession>A0ABW6AVM3</accession>
<evidence type="ECO:0000313" key="3">
    <source>
        <dbReference type="Proteomes" id="UP001597512"/>
    </source>
</evidence>
<dbReference type="SUPFAM" id="SSF69318">
    <property type="entry name" value="Integrin alpha N-terminal domain"/>
    <property type="match status" value="1"/>
</dbReference>
<reference evidence="3" key="1">
    <citation type="journal article" date="2019" name="Int. J. Syst. Evol. Microbiol.">
        <title>The Global Catalogue of Microorganisms (GCM) 10K type strain sequencing project: providing services to taxonomists for standard genome sequencing and annotation.</title>
        <authorList>
            <consortium name="The Broad Institute Genomics Platform"/>
            <consortium name="The Broad Institute Genome Sequencing Center for Infectious Disease"/>
            <person name="Wu L."/>
            <person name="Ma J."/>
        </authorList>
    </citation>
    <scope>NUCLEOTIDE SEQUENCE [LARGE SCALE GENOMIC DNA]</scope>
    <source>
        <strain evidence="3">KCTC 52490</strain>
    </source>
</reference>
<dbReference type="InterPro" id="IPR028994">
    <property type="entry name" value="Integrin_alpha_N"/>
</dbReference>
<organism evidence="2 3">
    <name type="scientific">Spirosoma flavum</name>
    <dbReference type="NCBI Taxonomy" id="2048557"/>
    <lineage>
        <taxon>Bacteria</taxon>
        <taxon>Pseudomonadati</taxon>
        <taxon>Bacteroidota</taxon>
        <taxon>Cytophagia</taxon>
        <taxon>Cytophagales</taxon>
        <taxon>Cytophagaceae</taxon>
        <taxon>Spirosoma</taxon>
    </lineage>
</organism>
<dbReference type="RefSeq" id="WP_381509226.1">
    <property type="nucleotide sequence ID" value="NZ_JBHUOM010000067.1"/>
</dbReference>
<gene>
    <name evidence="2" type="ORF">ACFS25_31690</name>
</gene>
<evidence type="ECO:0000256" key="1">
    <source>
        <dbReference type="ARBA" id="ARBA00022729"/>
    </source>
</evidence>
<protein>
    <submittedName>
        <fullName evidence="2">FG-GAP repeat domain-containing protein</fullName>
    </submittedName>
</protein>
<dbReference type="InterPro" id="IPR013517">
    <property type="entry name" value="FG-GAP"/>
</dbReference>
<keyword evidence="1" id="KW-0732">Signal</keyword>
<dbReference type="Proteomes" id="UP001597512">
    <property type="component" value="Unassembled WGS sequence"/>
</dbReference>
<keyword evidence="3" id="KW-1185">Reference proteome</keyword>
<proteinExistence type="predicted"/>
<dbReference type="EMBL" id="JBHUOM010000067">
    <property type="protein sequence ID" value="MFD2938368.1"/>
    <property type="molecule type" value="Genomic_DNA"/>
</dbReference>
<comment type="caution">
    <text evidence="2">The sequence shown here is derived from an EMBL/GenBank/DDBJ whole genome shotgun (WGS) entry which is preliminary data.</text>
</comment>
<name>A0ABW6AVM3_9BACT</name>
<feature type="non-terminal residue" evidence="2">
    <location>
        <position position="149"/>
    </location>
</feature>
<evidence type="ECO:0000313" key="2">
    <source>
        <dbReference type="EMBL" id="MFD2938368.1"/>
    </source>
</evidence>
<dbReference type="Pfam" id="PF13517">
    <property type="entry name" value="FG-GAP_3"/>
    <property type="match status" value="1"/>
</dbReference>